<comment type="caution">
    <text evidence="4">The sequence shown here is derived from an EMBL/GenBank/DDBJ whole genome shotgun (WGS) entry which is preliminary data.</text>
</comment>
<accession>A0ABW1EV34</accession>
<sequence>MTYRVAMDIGGTFTDVVAYDEDSGTFFAAKAPTTPGDLAEGVFASLGRAVDSPGDISFFVHGTTQGLNALLERKGARVLLLASAGMRDVYHIARGNRDRMFDLHYRKPKPLVDRCDTVEAGGRLDWRGTELEPLDEEAVRAAARRARDEGFAAVAVSFLFSFVNPEHELLAAKILEQELGEDVVVVLSHQVAGEWREYERTSSAVLEAYTGPVVRRYLSRIEGRFAEHGLTVPVQVMQSSGGIVNAAHARRHPLQTLLSGPVGGTMGGAAAAALLGRPNAICVDMGGTSFDVSLVLDGRPDVSNEGSADGFPVLMPLVNLHTIGAGGGSLAYAEAGGLRVGPESAGAVPGPACYGRGGTRATVTDANAVLGRVDPEWFAGGHMTLDVVAARQAVGTLAGELGLDPVELAGGICDVANAKMAQAIRTLTVEHGLEPREFVLLAFGGAGPMHAVEIARELGIREVVVPRFPGAFSAWGMLGTEVRRDLTRQFFTSGADLDGEAMAHALAALEDEALAELAEQGVPVERRRVEHVADMRYAGQDYTLAVPLLSAAEPAADDFLATAAARFAQLHERRYGHATPEAPVEFVTLRSTALGALPEIAAVPYTADEDAADTAARRQVVFGGRPYDTAVLRRERLAPGRRVDGPAVIVEATSTTVVPPDSSVTVDENGFLVIEVGIKVGATA</sequence>
<name>A0ABW1EV34_9ACTN</name>
<dbReference type="RefSeq" id="WP_313767374.1">
    <property type="nucleotide sequence ID" value="NZ_BAAAVH010000011.1"/>
</dbReference>
<proteinExistence type="predicted"/>
<dbReference type="PANTHER" id="PTHR11365">
    <property type="entry name" value="5-OXOPROLINASE RELATED"/>
    <property type="match status" value="1"/>
</dbReference>
<dbReference type="SUPFAM" id="SSF53067">
    <property type="entry name" value="Actin-like ATPase domain"/>
    <property type="match status" value="1"/>
</dbReference>
<dbReference type="EMBL" id="JBHSOD010000011">
    <property type="protein sequence ID" value="MFC5885671.1"/>
    <property type="molecule type" value="Genomic_DNA"/>
</dbReference>
<feature type="domain" description="Hydantoinase/oxoprolinase N-terminal" evidence="2">
    <location>
        <begin position="4"/>
        <end position="178"/>
    </location>
</feature>
<dbReference type="InterPro" id="IPR002821">
    <property type="entry name" value="Hydantoinase_A"/>
</dbReference>
<reference evidence="5" key="1">
    <citation type="journal article" date="2019" name="Int. J. Syst. Evol. Microbiol.">
        <title>The Global Catalogue of Microorganisms (GCM) 10K type strain sequencing project: providing services to taxonomists for standard genome sequencing and annotation.</title>
        <authorList>
            <consortium name="The Broad Institute Genomics Platform"/>
            <consortium name="The Broad Institute Genome Sequencing Center for Infectious Disease"/>
            <person name="Wu L."/>
            <person name="Ma J."/>
        </authorList>
    </citation>
    <scope>NUCLEOTIDE SEQUENCE [LARGE SCALE GENOMIC DNA]</scope>
    <source>
        <strain evidence="5">CGMCC 4.1469</strain>
    </source>
</reference>
<feature type="domain" description="Acetophenone carboxylase-like C-terminal" evidence="3">
    <location>
        <begin position="500"/>
        <end position="672"/>
    </location>
</feature>
<evidence type="ECO:0000313" key="5">
    <source>
        <dbReference type="Proteomes" id="UP001596067"/>
    </source>
</evidence>
<protein>
    <submittedName>
        <fullName evidence="4">Hydantoinase/oxoprolinase family protein</fullName>
    </submittedName>
</protein>
<keyword evidence="5" id="KW-1185">Reference proteome</keyword>
<dbReference type="Pfam" id="PF05378">
    <property type="entry name" value="Hydant_A_N"/>
    <property type="match status" value="1"/>
</dbReference>
<dbReference type="InterPro" id="IPR049517">
    <property type="entry name" value="ACX-like_C"/>
</dbReference>
<feature type="domain" description="Hydantoinase A/oxoprolinase" evidence="1">
    <location>
        <begin position="200"/>
        <end position="484"/>
    </location>
</feature>
<dbReference type="Pfam" id="PF19278">
    <property type="entry name" value="Hydant_A_C"/>
    <property type="match status" value="1"/>
</dbReference>
<dbReference type="Proteomes" id="UP001596067">
    <property type="component" value="Unassembled WGS sequence"/>
</dbReference>
<dbReference type="PANTHER" id="PTHR11365:SF23">
    <property type="entry name" value="HYPOTHETICAL 5-OXOPROLINASE (EUROFUNG)-RELATED"/>
    <property type="match status" value="1"/>
</dbReference>
<evidence type="ECO:0000259" key="3">
    <source>
        <dbReference type="Pfam" id="PF19278"/>
    </source>
</evidence>
<dbReference type="Pfam" id="PF01968">
    <property type="entry name" value="Hydantoinase_A"/>
    <property type="match status" value="1"/>
</dbReference>
<dbReference type="InterPro" id="IPR043129">
    <property type="entry name" value="ATPase_NBD"/>
</dbReference>
<dbReference type="InterPro" id="IPR008040">
    <property type="entry name" value="Hydant_A_N"/>
</dbReference>
<evidence type="ECO:0000259" key="1">
    <source>
        <dbReference type="Pfam" id="PF01968"/>
    </source>
</evidence>
<organism evidence="4 5">
    <name type="scientific">Kitasatospora aburaviensis</name>
    <dbReference type="NCBI Taxonomy" id="67265"/>
    <lineage>
        <taxon>Bacteria</taxon>
        <taxon>Bacillati</taxon>
        <taxon>Actinomycetota</taxon>
        <taxon>Actinomycetes</taxon>
        <taxon>Kitasatosporales</taxon>
        <taxon>Streptomycetaceae</taxon>
        <taxon>Kitasatospora</taxon>
    </lineage>
</organism>
<gene>
    <name evidence="4" type="ORF">ACFP0N_11890</name>
</gene>
<evidence type="ECO:0000313" key="4">
    <source>
        <dbReference type="EMBL" id="MFC5885671.1"/>
    </source>
</evidence>
<dbReference type="InterPro" id="IPR045079">
    <property type="entry name" value="Oxoprolinase-like"/>
</dbReference>
<evidence type="ECO:0000259" key="2">
    <source>
        <dbReference type="Pfam" id="PF05378"/>
    </source>
</evidence>